<feature type="non-terminal residue" evidence="1">
    <location>
        <position position="1"/>
    </location>
</feature>
<dbReference type="PATRIC" id="fig|1618547.3.peg.1155"/>
<name>A0A0G0NX14_9BACT</name>
<comment type="caution">
    <text evidence="1">The sequence shown here is derived from an EMBL/GenBank/DDBJ whole genome shotgun (WGS) entry which is preliminary data.</text>
</comment>
<dbReference type="AlphaFoldDB" id="A0A0G0NX14"/>
<evidence type="ECO:0000313" key="2">
    <source>
        <dbReference type="Proteomes" id="UP000034710"/>
    </source>
</evidence>
<evidence type="ECO:0000313" key="1">
    <source>
        <dbReference type="EMBL" id="KKQ81651.1"/>
    </source>
</evidence>
<protein>
    <submittedName>
        <fullName evidence="1">Uncharacterized protein</fullName>
    </submittedName>
</protein>
<dbReference type="EMBL" id="LBVJ01000057">
    <property type="protein sequence ID" value="KKQ81651.1"/>
    <property type="molecule type" value="Genomic_DNA"/>
</dbReference>
<sequence>AISVATTGTGATISTAVDLSDADIVNAINVGDNTITGTNFTISNTGAGNDIAIDSIDEIVLTDFISCTALETDASGNLTCGTDDGGTSTNYWQLSADSAALAPYNTTLDLLVGSNATATAKFRVDATTGVINVGGGGAAAYNYFSNEALPTVNIVDGVGDLFVEDEFEVDGVVRFDGIVQGFGATSFELAASEYFSIANNNLSSGDALNVTYTDNSAGDQTNTSALEVNFNTADDALAETMYGIELNIDNNATIADNTVYGLYINSENAESDDTDLVADAMIYLNNADTDNPIPDGILFGNSGSGGYIDYIDTPSSVFKVDGSGNLTSVNLTSTGNTNIGNANTDTLIINAGSSGTGITLADDSFNSCTALETDASGNLVCGSDAEGTGVNYWQLGTQGLAPYNTTLDFYVGGTATAGATFAVEALTGNVQMDGDLTITGGNITNAVTFDTGLSVATSQTITIGGDSIDEFVGTGLTISSGDLQTTLGAAIDTSEITDDTITASDLNATLTFADGDLIDFSSIIPNTATEGLKLTQGTDCSAQTAEGLICWDTDDTKLYIGNDGGVTEIGAGGGGALDTLTAATTDDTALLNADYTIEWNWALTSATSKGITLGESAASTGGSGDQHILRLDTVTGSTAGPLEIVSNSADGGDIEINLNSDGDFEIQDNGTAFVVFDSDGVSTFSDDVTFTLVEAEDFALNWSVSGTQSGQGEVLSVTNSSSSGNQYGLYLDNVASTGTTEALLVIDNSDTDTAVTAGIQFVNAGGGMTAGIDMANLIIANIGAAGTDFNTSGGLTLADGLIVTTGGASITGAITNVTTMSTSGDWTWTATTPTITINDNEIFTIADEATADTFTINTSGSLFSFSDGTNSFTFDVDSGPLYAGTARPTKKVTLSPEYPGAVLTGDGADNVGTITSDFCSNGNTNPPDINIDVCQTSGDLHNYYSWTTTTSGNDYDIWVSYQIPSDFDGFSASDTIKAYGWNTDNTVNAVTVSTGDETGCSAITAGDIVTFRIQLDADAGDYARVGEISFSYYAKF</sequence>
<organism evidence="1 2">
    <name type="scientific">Candidatus Woesebacteria bacterium GW2011_GWA1_38_8</name>
    <dbReference type="NCBI Taxonomy" id="1618547"/>
    <lineage>
        <taxon>Bacteria</taxon>
        <taxon>Candidatus Woeseibacteriota</taxon>
    </lineage>
</organism>
<proteinExistence type="predicted"/>
<gene>
    <name evidence="1" type="ORF">UT06_C0057G0008</name>
</gene>
<reference evidence="1 2" key="1">
    <citation type="journal article" date="2015" name="Nature">
        <title>rRNA introns, odd ribosomes, and small enigmatic genomes across a large radiation of phyla.</title>
        <authorList>
            <person name="Brown C.T."/>
            <person name="Hug L.A."/>
            <person name="Thomas B.C."/>
            <person name="Sharon I."/>
            <person name="Castelle C.J."/>
            <person name="Singh A."/>
            <person name="Wilkins M.J."/>
            <person name="Williams K.H."/>
            <person name="Banfield J.F."/>
        </authorList>
    </citation>
    <scope>NUCLEOTIDE SEQUENCE [LARGE SCALE GENOMIC DNA]</scope>
</reference>
<dbReference type="Proteomes" id="UP000034710">
    <property type="component" value="Unassembled WGS sequence"/>
</dbReference>
<accession>A0A0G0NX14</accession>